<feature type="region of interest" description="Disordered" evidence="2">
    <location>
        <begin position="401"/>
        <end position="506"/>
    </location>
</feature>
<feature type="compositionally biased region" description="Polar residues" evidence="2">
    <location>
        <begin position="471"/>
        <end position="488"/>
    </location>
</feature>
<feature type="compositionally biased region" description="Polar residues" evidence="2">
    <location>
        <begin position="243"/>
        <end position="252"/>
    </location>
</feature>
<comment type="caution">
    <text evidence="4">The sequence shown here is derived from an EMBL/GenBank/DDBJ whole genome shotgun (WGS) entry which is preliminary data.</text>
</comment>
<keyword evidence="1" id="KW-0479">Metal-binding</keyword>
<feature type="compositionally biased region" description="Polar residues" evidence="2">
    <location>
        <begin position="680"/>
        <end position="691"/>
    </location>
</feature>
<dbReference type="Gene3D" id="3.30.160.60">
    <property type="entry name" value="Classic Zinc Finger"/>
    <property type="match status" value="1"/>
</dbReference>
<evidence type="ECO:0000256" key="1">
    <source>
        <dbReference type="PROSITE-ProRule" id="PRU00042"/>
    </source>
</evidence>
<feature type="compositionally biased region" description="Low complexity" evidence="2">
    <location>
        <begin position="23"/>
        <end position="41"/>
    </location>
</feature>
<feature type="compositionally biased region" description="Polar residues" evidence="2">
    <location>
        <begin position="265"/>
        <end position="290"/>
    </location>
</feature>
<accession>A0ABR3ZZ47</accession>
<keyword evidence="1" id="KW-0862">Zinc</keyword>
<feature type="compositionally biased region" description="Low complexity" evidence="2">
    <location>
        <begin position="449"/>
        <end position="469"/>
    </location>
</feature>
<dbReference type="PANTHER" id="PTHR46179">
    <property type="entry name" value="ZINC FINGER PROTEIN"/>
    <property type="match status" value="1"/>
</dbReference>
<reference evidence="4 5" key="1">
    <citation type="journal article" date="2024" name="IMA Fungus">
        <title>IMA Genome - F19 : A genome assembly and annotation guide to empower mycologists, including annotated draft genome sequences of Ceratocystis pirilliformis, Diaporthe australafricana, Fusarium ophioides, Paecilomyces lecythidis, and Sporothrix stenoceras.</title>
        <authorList>
            <person name="Aylward J."/>
            <person name="Wilson A.M."/>
            <person name="Visagie C.M."/>
            <person name="Spraker J."/>
            <person name="Barnes I."/>
            <person name="Buitendag C."/>
            <person name="Ceriani C."/>
            <person name="Del Mar Angel L."/>
            <person name="du Plessis D."/>
            <person name="Fuchs T."/>
            <person name="Gasser K."/>
            <person name="Kramer D."/>
            <person name="Li W."/>
            <person name="Munsamy K."/>
            <person name="Piso A."/>
            <person name="Price J.L."/>
            <person name="Sonnekus B."/>
            <person name="Thomas C."/>
            <person name="van der Nest A."/>
            <person name="van Dijk A."/>
            <person name="van Heerden A."/>
            <person name="van Vuuren N."/>
            <person name="Yilmaz N."/>
            <person name="Duong T.A."/>
            <person name="van der Merwe N.A."/>
            <person name="Wingfield M.J."/>
            <person name="Wingfield B.D."/>
        </authorList>
    </citation>
    <scope>NUCLEOTIDE SEQUENCE [LARGE SCALE GENOMIC DNA]</scope>
    <source>
        <strain evidence="4 5">CMW 5346</strain>
    </source>
</reference>
<feature type="region of interest" description="Disordered" evidence="2">
    <location>
        <begin position="659"/>
        <end position="691"/>
    </location>
</feature>
<feature type="compositionally biased region" description="Polar residues" evidence="2">
    <location>
        <begin position="401"/>
        <end position="417"/>
    </location>
</feature>
<proteinExistence type="predicted"/>
<dbReference type="PROSITE" id="PS50157">
    <property type="entry name" value="ZINC_FINGER_C2H2_2"/>
    <property type="match status" value="2"/>
</dbReference>
<dbReference type="EMBL" id="JAWCUI010000001">
    <property type="protein sequence ID" value="KAL1903694.1"/>
    <property type="molecule type" value="Genomic_DNA"/>
</dbReference>
<dbReference type="InterPro" id="IPR036236">
    <property type="entry name" value="Znf_C2H2_sf"/>
</dbReference>
<dbReference type="PANTHER" id="PTHR46179:SF19">
    <property type="entry name" value="C2H2 FINGER DOMAIN TRANSCRIPTION FACTOR (EUROFUNG)-RELATED"/>
    <property type="match status" value="1"/>
</dbReference>
<dbReference type="SUPFAM" id="SSF57667">
    <property type="entry name" value="beta-beta-alpha zinc fingers"/>
    <property type="match status" value="1"/>
</dbReference>
<dbReference type="InterPro" id="IPR013087">
    <property type="entry name" value="Znf_C2H2_type"/>
</dbReference>
<evidence type="ECO:0000313" key="4">
    <source>
        <dbReference type="EMBL" id="KAL1903694.1"/>
    </source>
</evidence>
<name>A0ABR3ZZ47_9PEZI</name>
<protein>
    <recommendedName>
        <fullName evidence="3">C2H2-type domain-containing protein</fullName>
    </recommendedName>
</protein>
<dbReference type="Proteomes" id="UP001583186">
    <property type="component" value="Unassembled WGS sequence"/>
</dbReference>
<gene>
    <name evidence="4" type="ORF">Sste5346_000323</name>
</gene>
<feature type="region of interest" description="Disordered" evidence="2">
    <location>
        <begin position="243"/>
        <end position="311"/>
    </location>
</feature>
<evidence type="ECO:0000259" key="3">
    <source>
        <dbReference type="PROSITE" id="PS50157"/>
    </source>
</evidence>
<feature type="region of interest" description="Disordered" evidence="2">
    <location>
        <begin position="23"/>
        <end position="43"/>
    </location>
</feature>
<evidence type="ECO:0000313" key="5">
    <source>
        <dbReference type="Proteomes" id="UP001583186"/>
    </source>
</evidence>
<evidence type="ECO:0000256" key="2">
    <source>
        <dbReference type="SAM" id="MobiDB-lite"/>
    </source>
</evidence>
<sequence>MLVAHHNSTQQQHQQQASFNNISNISTNNKNKNNNQDNTSKLGDLDLSQYYRSKFTALSPPRVHDSAHPGNRLSLSPSSTLSSDFLDASAATAAQDPVLVAGFDSDSEFDQDFDFSMLGGNDLMMQSDHWLPATHLAAGRSFGHPNVSHHRESSLSSLGSTSAGPASPFSQSTSNPHIAVNDSVGDSFTNMSYYEDPSFPLVKQQATSGVHDSLYNQGHVPYAPSADSLPMPHGTYGSLLASNRQRAGVTSSHSERGLQPPPDLSMSSNRSQPVSVASSIASNSPATPSLDQADEEARRRNGEKRLGSPPVASTAADDLLFLFDGGSENDYENDECSRFFNDLVAFHAPPKLDRTMTDVYNDELYSPNFAAMPTSAPSANASHLAPTSQEMFAQRLQQINSQHLSAASHQSPVSTGTPRERSPFRHGSPMAPAQNHDFGASPTSNLRFGASQQQQQQQRGFAGQDAAGQVFRSQMARSQGTSTPQTISPKDAVLEYRDPDGEGDGTSYSLFSQGGGQQNFSVDQMNKAVTNLGRSYPAEMNNGVPAGPTYGYMAPQLNQGLQLTQQYPFIAQHHANSPMASSMSAHHSPAPVRSVSSLAALSEPVPGSQRPGIVNNDGGTYTCTYHGCTQRFETPALLQKHKREGHRQANALAGTRRVDTNTPQGLMNTQAGPHRCERINPSTGKPCNTVFSRPYDLTRHEDTIHNGRKQKVRCNLCTEEKTFSRADALTRHFRVCHPEVEFTGKHRKRGVHST</sequence>
<dbReference type="SMART" id="SM00355">
    <property type="entry name" value="ZnF_C2H2"/>
    <property type="match status" value="3"/>
</dbReference>
<feature type="compositionally biased region" description="Low complexity" evidence="2">
    <location>
        <begin position="154"/>
        <end position="168"/>
    </location>
</feature>
<keyword evidence="5" id="KW-1185">Reference proteome</keyword>
<dbReference type="PROSITE" id="PS00028">
    <property type="entry name" value="ZINC_FINGER_C2H2_1"/>
    <property type="match status" value="1"/>
</dbReference>
<feature type="region of interest" description="Disordered" evidence="2">
    <location>
        <begin position="142"/>
        <end position="181"/>
    </location>
</feature>
<feature type="region of interest" description="Disordered" evidence="2">
    <location>
        <begin position="59"/>
        <end position="79"/>
    </location>
</feature>
<keyword evidence="1" id="KW-0863">Zinc-finger</keyword>
<feature type="domain" description="C2H2-type" evidence="3">
    <location>
        <begin position="621"/>
        <end position="651"/>
    </location>
</feature>
<feature type="compositionally biased region" description="Basic and acidic residues" evidence="2">
    <location>
        <begin position="295"/>
        <end position="306"/>
    </location>
</feature>
<feature type="compositionally biased region" description="Polar residues" evidence="2">
    <location>
        <begin position="660"/>
        <end position="671"/>
    </location>
</feature>
<organism evidence="4 5">
    <name type="scientific">Sporothrix stenoceras</name>
    <dbReference type="NCBI Taxonomy" id="5173"/>
    <lineage>
        <taxon>Eukaryota</taxon>
        <taxon>Fungi</taxon>
        <taxon>Dikarya</taxon>
        <taxon>Ascomycota</taxon>
        <taxon>Pezizomycotina</taxon>
        <taxon>Sordariomycetes</taxon>
        <taxon>Sordariomycetidae</taxon>
        <taxon>Ophiostomatales</taxon>
        <taxon>Ophiostomataceae</taxon>
        <taxon>Sporothrix</taxon>
    </lineage>
</organism>
<feature type="domain" description="C2H2-type" evidence="3">
    <location>
        <begin position="674"/>
        <end position="710"/>
    </location>
</feature>
<dbReference type="InterPro" id="IPR051061">
    <property type="entry name" value="Zinc_finger_trans_reg"/>
</dbReference>